<dbReference type="VEuPathDB" id="VectorBase:LLOJ003201"/>
<reference evidence="2" key="1">
    <citation type="submission" date="2020-05" db="UniProtKB">
        <authorList>
            <consortium name="EnsemblMetazoa"/>
        </authorList>
    </citation>
    <scope>IDENTIFICATION</scope>
    <source>
        <strain evidence="2">Jacobina</strain>
    </source>
</reference>
<dbReference type="Pfam" id="PF03564">
    <property type="entry name" value="DUF1759"/>
    <property type="match status" value="1"/>
</dbReference>
<proteinExistence type="predicted"/>
<evidence type="ECO:0000313" key="2">
    <source>
        <dbReference type="EnsemblMetazoa" id="LLOJ003201-PA"/>
    </source>
</evidence>
<accession>A0A1B0FV41</accession>
<dbReference type="VEuPathDB" id="VectorBase:LLONM1_000459"/>
<protein>
    <submittedName>
        <fullName evidence="2">Uncharacterized protein</fullName>
    </submittedName>
</protein>
<dbReference type="PANTHER" id="PTHR47331:SF5">
    <property type="entry name" value="RIBONUCLEASE H"/>
    <property type="match status" value="1"/>
</dbReference>
<evidence type="ECO:0000256" key="1">
    <source>
        <dbReference type="SAM" id="MobiDB-lite"/>
    </source>
</evidence>
<dbReference type="AlphaFoldDB" id="A0A1B0FV41"/>
<dbReference type="VEuPathDB" id="VectorBase:LLONM1_006605"/>
<name>A0A1B0FV41_LUTLO</name>
<sequence>MNDEQSRRTAVNSRSGYKSKATRVKRVAEKYTKDESLLALTSALPEIEHNLSLLPDLRTNLERVQDVIVMMLDSDEEIYRESEDFKITMDNLDAAENELLALRVKARELPQSEDPAKGIIQVLASKLDEMQIRAEVERRVAEEKHKADREADQKKFEATLQQVVNNSFRASSPISHNPPSHVKLKELTVPDFDGKYSEWMSFKDLFTAVIHRNESLSNAHKMYYLLSLLKGEAKSIVEHLPMTSANYSVAWDLLMERYDDPMGMATSYMRDFMSTPKLSDASPDAIRKAHITAMSTVQAIDALGMDQRDIWLIFLTLEKLDPETKVLWSRASYKKTPTWKEFSNFLTERYKTLEIANAGITTKIHNTHKKAEMTPKPHIKAPNWSANVAQGSSSTSPIPATPPTLCVCCGRDNHRTVYCFKFRGMTNSKRLEFVRQANLCSNCLDPGHIADQCTSSACRKCSEKHSTWLHEAFHPVSQGNTATTSSNIASVESNAIPEQPTITGVHPAAKIDARSIPIPPKLNLADPQWHQSQAIDMLLGAQLFWDLVLDRTIRLGPGLPILKQSIFGWLVAGEIASHSSQNVPQSCNLSTFKGIENTVTGIDGMEEMCQGNRVELCATDMEAESCTSTRDPAENDIPFCGIDSCISQWQNKSLTNRKVFVGHRLTLIPQLTAAGNWGYAPSVLNPVKVVSRGTFAKKLLDFGLYWTHPEPLRVTPACWLKDICVKSLQPCFLTLAIRWSEWKKPREYFSLNFIPPLYTEEPAFESPRFGGNCKRSTVPMQSGLLPDDVSQTELTPVKGELQGVRGDDVQGISGNVESSLKTLRRNLGVVLDKIEVKSHERIEDYDKHSVNLPVGSAHVDVDEYNFGTKP</sequence>
<dbReference type="VEuPathDB" id="VectorBase:LLONM1_009801"/>
<keyword evidence="3" id="KW-1185">Reference proteome</keyword>
<dbReference type="EnsemblMetazoa" id="LLOJ003201-RA">
    <property type="protein sequence ID" value="LLOJ003201-PA"/>
    <property type="gene ID" value="LLOJ003201"/>
</dbReference>
<dbReference type="Proteomes" id="UP000092461">
    <property type="component" value="Unassembled WGS sequence"/>
</dbReference>
<dbReference type="InterPro" id="IPR005312">
    <property type="entry name" value="DUF1759"/>
</dbReference>
<evidence type="ECO:0000313" key="3">
    <source>
        <dbReference type="Proteomes" id="UP000092461"/>
    </source>
</evidence>
<dbReference type="EMBL" id="AJWK01010327">
    <property type="status" value="NOT_ANNOTATED_CDS"/>
    <property type="molecule type" value="Genomic_DNA"/>
</dbReference>
<organism evidence="2 3">
    <name type="scientific">Lutzomyia longipalpis</name>
    <name type="common">Sand fly</name>
    <dbReference type="NCBI Taxonomy" id="7200"/>
    <lineage>
        <taxon>Eukaryota</taxon>
        <taxon>Metazoa</taxon>
        <taxon>Ecdysozoa</taxon>
        <taxon>Arthropoda</taxon>
        <taxon>Hexapoda</taxon>
        <taxon>Insecta</taxon>
        <taxon>Pterygota</taxon>
        <taxon>Neoptera</taxon>
        <taxon>Endopterygota</taxon>
        <taxon>Diptera</taxon>
        <taxon>Nematocera</taxon>
        <taxon>Psychodoidea</taxon>
        <taxon>Psychodidae</taxon>
        <taxon>Lutzomyia</taxon>
        <taxon>Lutzomyia</taxon>
    </lineage>
</organism>
<feature type="region of interest" description="Disordered" evidence="1">
    <location>
        <begin position="371"/>
        <end position="396"/>
    </location>
</feature>
<dbReference type="PANTHER" id="PTHR47331">
    <property type="entry name" value="PHD-TYPE DOMAIN-CONTAINING PROTEIN"/>
    <property type="match status" value="1"/>
</dbReference>